<dbReference type="InterPro" id="IPR053136">
    <property type="entry name" value="UTP_pyrophosphatase-like"/>
</dbReference>
<dbReference type="Proteomes" id="UP000568696">
    <property type="component" value="Unassembled WGS sequence"/>
</dbReference>
<evidence type="ECO:0000259" key="1">
    <source>
        <dbReference type="Pfam" id="PF01863"/>
    </source>
</evidence>
<keyword evidence="4" id="KW-1185">Reference proteome</keyword>
<dbReference type="Gene3D" id="3.30.2010.10">
    <property type="entry name" value="Metalloproteases ('zincins'), catalytic domain"/>
    <property type="match status" value="1"/>
</dbReference>
<dbReference type="InterPro" id="IPR002725">
    <property type="entry name" value="YgjP-like_metallopeptidase"/>
</dbReference>
<dbReference type="Proteomes" id="UP000193309">
    <property type="component" value="Unassembled WGS sequence"/>
</dbReference>
<evidence type="ECO:0000313" key="4">
    <source>
        <dbReference type="Proteomes" id="UP000193309"/>
    </source>
</evidence>
<dbReference type="STRING" id="1610489.SAMN06295981_1491"/>
<dbReference type="CDD" id="cd07344">
    <property type="entry name" value="M48_yhfN_like"/>
    <property type="match status" value="1"/>
</dbReference>
<name>A0A1X7JDS6_9CORY</name>
<dbReference type="PANTHER" id="PTHR30399">
    <property type="entry name" value="UNCHARACTERIZED PROTEIN YGJP"/>
    <property type="match status" value="1"/>
</dbReference>
<proteinExistence type="predicted"/>
<evidence type="ECO:0000313" key="5">
    <source>
        <dbReference type="Proteomes" id="UP000568696"/>
    </source>
</evidence>
<dbReference type="RefSeq" id="WP_085549607.1">
    <property type="nucleotide sequence ID" value="NZ_FXAR01000004.1"/>
</dbReference>
<reference evidence="4" key="2">
    <citation type="submission" date="2017-04" db="EMBL/GenBank/DDBJ databases">
        <authorList>
            <person name="Varghese N."/>
            <person name="Submissions S."/>
        </authorList>
    </citation>
    <scope>NUCLEOTIDE SEQUENCE [LARGE SCALE GENOMIC DNA]</scope>
    <source>
        <strain evidence="4">VDS</strain>
    </source>
</reference>
<protein>
    <submittedName>
        <fullName evidence="2">M48 family metallopeptidase</fullName>
    </submittedName>
</protein>
<dbReference type="AlphaFoldDB" id="A0A1X7JDS6"/>
<reference evidence="3" key="1">
    <citation type="submission" date="2017-04" db="EMBL/GenBank/DDBJ databases">
        <authorList>
            <person name="Afonso C.L."/>
            <person name="Miller P.J."/>
            <person name="Scott M.A."/>
            <person name="Spackman E."/>
            <person name="Goraichik I."/>
            <person name="Dimitrov K.M."/>
            <person name="Suarez D.L."/>
            <person name="Swayne D.E."/>
        </authorList>
    </citation>
    <scope>NUCLEOTIDE SEQUENCE [LARGE SCALE GENOMIC DNA]</scope>
    <source>
        <strain evidence="3">VDS</strain>
    </source>
</reference>
<feature type="domain" description="YgjP-like metallopeptidase" evidence="1">
    <location>
        <begin position="91"/>
        <end position="160"/>
    </location>
</feature>
<gene>
    <name evidence="2" type="ORF">GX356_03140</name>
    <name evidence="3" type="ORF">SAMN06295981_1491</name>
</gene>
<reference evidence="2 5" key="3">
    <citation type="journal article" date="2020" name="Biotechnol. Biofuels">
        <title>New insights from the biogas microbiome by comprehensive genome-resolved metagenomics of nearly 1600 species originating from multiple anaerobic digesters.</title>
        <authorList>
            <person name="Campanaro S."/>
            <person name="Treu L."/>
            <person name="Rodriguez-R L.M."/>
            <person name="Kovalovszki A."/>
            <person name="Ziels R.M."/>
            <person name="Maus I."/>
            <person name="Zhu X."/>
            <person name="Kougias P.G."/>
            <person name="Basile A."/>
            <person name="Luo G."/>
            <person name="Schluter A."/>
            <person name="Konstantinidis K.T."/>
            <person name="Angelidaki I."/>
        </authorList>
    </citation>
    <scope>NUCLEOTIDE SEQUENCE [LARGE SCALE GENOMIC DNA]</scope>
    <source>
        <strain evidence="2">AS23ysBPME_344</strain>
    </source>
</reference>
<evidence type="ECO:0000313" key="3">
    <source>
        <dbReference type="EMBL" id="SMG25798.1"/>
    </source>
</evidence>
<dbReference type="EMBL" id="JAAYSN010000078">
    <property type="protein sequence ID" value="NLP38707.1"/>
    <property type="molecule type" value="Genomic_DNA"/>
</dbReference>
<evidence type="ECO:0000313" key="2">
    <source>
        <dbReference type="EMBL" id="NLP38707.1"/>
    </source>
</evidence>
<dbReference type="PANTHER" id="PTHR30399:SF1">
    <property type="entry name" value="UTP PYROPHOSPHATASE"/>
    <property type="match status" value="1"/>
</dbReference>
<sequence length="166" mass="18634">MPSHPPAVEVIRSARRHRTVQARLVGDTVEVRIPARMSAAEEEKAVADILAKLRRKSVASATSDEDLQARAEQLNARHLEGRATIGSIRWVGNQHARWGSCTPSTGTIRITDRLRKVPDYVLDAVILHELVHTFIPGHGPEFWEWADRAPQAERAKGYLEAYQRFG</sequence>
<dbReference type="EMBL" id="FXAR01000004">
    <property type="protein sequence ID" value="SMG25798.1"/>
    <property type="molecule type" value="Genomic_DNA"/>
</dbReference>
<accession>A0A1X7JDS6</accession>
<organism evidence="3 4">
    <name type="scientific">Corynebacterium pollutisoli</name>
    <dbReference type="NCBI Taxonomy" id="1610489"/>
    <lineage>
        <taxon>Bacteria</taxon>
        <taxon>Bacillati</taxon>
        <taxon>Actinomycetota</taxon>
        <taxon>Actinomycetes</taxon>
        <taxon>Mycobacteriales</taxon>
        <taxon>Corynebacteriaceae</taxon>
        <taxon>Corynebacterium</taxon>
    </lineage>
</organism>
<dbReference type="OrthoDB" id="9811177at2"/>
<dbReference type="Pfam" id="PF01863">
    <property type="entry name" value="YgjP-like"/>
    <property type="match status" value="1"/>
</dbReference>